<evidence type="ECO:0000256" key="3">
    <source>
        <dbReference type="ARBA" id="ARBA00022840"/>
    </source>
</evidence>
<dbReference type="InterPro" id="IPR003593">
    <property type="entry name" value="AAA+_ATPase"/>
</dbReference>
<accession>A0ABQ2N7K5</accession>
<comment type="caution">
    <text evidence="5">The sequence shown here is derived from an EMBL/GenBank/DDBJ whole genome shotgun (WGS) entry which is preliminary data.</text>
</comment>
<name>A0ABQ2N7K5_9ACTN</name>
<dbReference type="PANTHER" id="PTHR24220:SF685">
    <property type="entry name" value="ABC TRANSPORTER RELATED"/>
    <property type="match status" value="1"/>
</dbReference>
<dbReference type="InterPro" id="IPR015854">
    <property type="entry name" value="ABC_transpr_LolD-like"/>
</dbReference>
<evidence type="ECO:0000313" key="5">
    <source>
        <dbReference type="EMBL" id="GGO86185.1"/>
    </source>
</evidence>
<dbReference type="SUPFAM" id="SSF52540">
    <property type="entry name" value="P-loop containing nucleoside triphosphate hydrolases"/>
    <property type="match status" value="1"/>
</dbReference>
<organism evidence="5 6">
    <name type="scientific">Nocardioides phosphati</name>
    <dbReference type="NCBI Taxonomy" id="1867775"/>
    <lineage>
        <taxon>Bacteria</taxon>
        <taxon>Bacillati</taxon>
        <taxon>Actinomycetota</taxon>
        <taxon>Actinomycetes</taxon>
        <taxon>Propionibacteriales</taxon>
        <taxon>Nocardioidaceae</taxon>
        <taxon>Nocardioides</taxon>
    </lineage>
</organism>
<dbReference type="Pfam" id="PF00005">
    <property type="entry name" value="ABC_tran"/>
    <property type="match status" value="1"/>
</dbReference>
<dbReference type="EMBL" id="BMNI01000001">
    <property type="protein sequence ID" value="GGO86185.1"/>
    <property type="molecule type" value="Genomic_DNA"/>
</dbReference>
<dbReference type="Gene3D" id="3.40.50.300">
    <property type="entry name" value="P-loop containing nucleotide triphosphate hydrolases"/>
    <property type="match status" value="1"/>
</dbReference>
<dbReference type="InterPro" id="IPR003439">
    <property type="entry name" value="ABC_transporter-like_ATP-bd"/>
</dbReference>
<evidence type="ECO:0000259" key="4">
    <source>
        <dbReference type="PROSITE" id="PS50893"/>
    </source>
</evidence>
<evidence type="ECO:0000256" key="1">
    <source>
        <dbReference type="ARBA" id="ARBA00022448"/>
    </source>
</evidence>
<dbReference type="InterPro" id="IPR017911">
    <property type="entry name" value="MacB-like_ATP-bd"/>
</dbReference>
<protein>
    <submittedName>
        <fullName evidence="5">ABC transporter ATP-binding protein</fullName>
    </submittedName>
</protein>
<dbReference type="PROSITE" id="PS50893">
    <property type="entry name" value="ABC_TRANSPORTER_2"/>
    <property type="match status" value="1"/>
</dbReference>
<feature type="domain" description="ABC transporter" evidence="4">
    <location>
        <begin position="3"/>
        <end position="238"/>
    </location>
</feature>
<dbReference type="SMART" id="SM00382">
    <property type="entry name" value="AAA"/>
    <property type="match status" value="1"/>
</dbReference>
<keyword evidence="6" id="KW-1185">Reference proteome</keyword>
<keyword evidence="3 5" id="KW-0067">ATP-binding</keyword>
<gene>
    <name evidence="5" type="ORF">GCM10011584_07920</name>
</gene>
<dbReference type="Proteomes" id="UP000655410">
    <property type="component" value="Unassembled WGS sequence"/>
</dbReference>
<dbReference type="PROSITE" id="PS00211">
    <property type="entry name" value="ABC_TRANSPORTER_1"/>
    <property type="match status" value="1"/>
</dbReference>
<dbReference type="InterPro" id="IPR027417">
    <property type="entry name" value="P-loop_NTPase"/>
</dbReference>
<keyword evidence="2" id="KW-0547">Nucleotide-binding</keyword>
<sequence length="239" mass="25878">MARGLRRTYRAPDGSEIRALDDVDLDVQRGELTVIAGPSGSGKSTLLQVLAGLDRPDSGSVHIGGQDITRGGDRTLSRMRRRRLGFVFQSFNLIDSLTARENIALPMQLDGRKVDEARMQSLADSLGLGERLDHYPTQLSGGQQQRIAVVRALVSDPEVVFADEPTASLDTQSGEQMIATLLEVAHHHGHAVVAISHDPKVEQAGDKVYRMAAGQLTLVRSNEAARTDFSPAAPWAGQH</sequence>
<keyword evidence="1" id="KW-0813">Transport</keyword>
<dbReference type="RefSeq" id="WP_229662603.1">
    <property type="nucleotide sequence ID" value="NZ_BMNI01000001.1"/>
</dbReference>
<dbReference type="GO" id="GO:0005524">
    <property type="term" value="F:ATP binding"/>
    <property type="evidence" value="ECO:0007669"/>
    <property type="project" value="UniProtKB-KW"/>
</dbReference>
<evidence type="ECO:0000256" key="2">
    <source>
        <dbReference type="ARBA" id="ARBA00022741"/>
    </source>
</evidence>
<dbReference type="InterPro" id="IPR017871">
    <property type="entry name" value="ABC_transporter-like_CS"/>
</dbReference>
<dbReference type="PANTHER" id="PTHR24220">
    <property type="entry name" value="IMPORT ATP-BINDING PROTEIN"/>
    <property type="match status" value="1"/>
</dbReference>
<evidence type="ECO:0000313" key="6">
    <source>
        <dbReference type="Proteomes" id="UP000655410"/>
    </source>
</evidence>
<dbReference type="CDD" id="cd03255">
    <property type="entry name" value="ABC_MJ0796_LolCDE_FtsE"/>
    <property type="match status" value="1"/>
</dbReference>
<reference evidence="6" key="1">
    <citation type="journal article" date="2019" name="Int. J. Syst. Evol. Microbiol.">
        <title>The Global Catalogue of Microorganisms (GCM) 10K type strain sequencing project: providing services to taxonomists for standard genome sequencing and annotation.</title>
        <authorList>
            <consortium name="The Broad Institute Genomics Platform"/>
            <consortium name="The Broad Institute Genome Sequencing Center for Infectious Disease"/>
            <person name="Wu L."/>
            <person name="Ma J."/>
        </authorList>
    </citation>
    <scope>NUCLEOTIDE SEQUENCE [LARGE SCALE GENOMIC DNA]</scope>
    <source>
        <strain evidence="6">CGMCC 4.7371</strain>
    </source>
</reference>
<proteinExistence type="predicted"/>